<accession>D9SV71</accession>
<dbReference type="AlphaFoldDB" id="D9SV71"/>
<dbReference type="PANTHER" id="PTHR42852:SF13">
    <property type="entry name" value="PROTEIN DIPZ"/>
    <property type="match status" value="1"/>
</dbReference>
<proteinExistence type="predicted"/>
<dbReference type="SUPFAM" id="SSF52833">
    <property type="entry name" value="Thioredoxin-like"/>
    <property type="match status" value="1"/>
</dbReference>
<dbReference type="PANTHER" id="PTHR42852">
    <property type="entry name" value="THIOL:DISULFIDE INTERCHANGE PROTEIN DSBE"/>
    <property type="match status" value="1"/>
</dbReference>
<dbReference type="InterPro" id="IPR050553">
    <property type="entry name" value="Thioredoxin_ResA/DsbE_sf"/>
</dbReference>
<dbReference type="Gene3D" id="3.40.30.10">
    <property type="entry name" value="Glutaredoxin"/>
    <property type="match status" value="1"/>
</dbReference>
<dbReference type="InterPro" id="IPR013766">
    <property type="entry name" value="Thioredoxin_domain"/>
</dbReference>
<sequence>MSRFSEKTPAIIVLIIAIVVLVLVGIKEVGVPKKESNSNVSQKDTKEKAEETKEFSEIDLTGFSTKTISGETVTSDYFKEYDITMINLWATYCNPCIKEMPEIAKLYKNKPEKSNIISICIGTEKDAEDVKLASQIMKDANAEFLTLIPDEKLSKTLISHVSVVPTTVFVDRYGKIVGEPILGSQSAEEYEKAIIDRLK</sequence>
<dbReference type="Pfam" id="PF00578">
    <property type="entry name" value="AhpC-TSA"/>
    <property type="match status" value="1"/>
</dbReference>
<dbReference type="Proteomes" id="UP000002730">
    <property type="component" value="Chromosome"/>
</dbReference>
<gene>
    <name evidence="2" type="ordered locus">Clocel_3366</name>
</gene>
<organism evidence="2 3">
    <name type="scientific">Clostridium cellulovorans (strain ATCC 35296 / DSM 3052 / OCM 3 / 743B)</name>
    <dbReference type="NCBI Taxonomy" id="573061"/>
    <lineage>
        <taxon>Bacteria</taxon>
        <taxon>Bacillati</taxon>
        <taxon>Bacillota</taxon>
        <taxon>Clostridia</taxon>
        <taxon>Eubacteriales</taxon>
        <taxon>Clostridiaceae</taxon>
        <taxon>Clostridium</taxon>
    </lineage>
</organism>
<dbReference type="PROSITE" id="PS51352">
    <property type="entry name" value="THIOREDOXIN_2"/>
    <property type="match status" value="1"/>
</dbReference>
<dbReference type="GO" id="GO:0016491">
    <property type="term" value="F:oxidoreductase activity"/>
    <property type="evidence" value="ECO:0007669"/>
    <property type="project" value="InterPro"/>
</dbReference>
<dbReference type="GO" id="GO:0016209">
    <property type="term" value="F:antioxidant activity"/>
    <property type="evidence" value="ECO:0007669"/>
    <property type="project" value="InterPro"/>
</dbReference>
<protein>
    <submittedName>
        <fullName evidence="2">Alkyl hydroperoxide reductase/ Thiol specific antioxidant/ Mal allergen</fullName>
    </submittedName>
</protein>
<keyword evidence="3" id="KW-1185">Reference proteome</keyword>
<dbReference type="InterPro" id="IPR000866">
    <property type="entry name" value="AhpC/TSA"/>
</dbReference>
<dbReference type="EMBL" id="CP002160">
    <property type="protein sequence ID" value="ADL53045.1"/>
    <property type="molecule type" value="Genomic_DNA"/>
</dbReference>
<evidence type="ECO:0000313" key="2">
    <source>
        <dbReference type="EMBL" id="ADL53045.1"/>
    </source>
</evidence>
<dbReference type="eggNOG" id="COG0526">
    <property type="taxonomic scope" value="Bacteria"/>
</dbReference>
<feature type="domain" description="Thioredoxin" evidence="1">
    <location>
        <begin position="49"/>
        <end position="199"/>
    </location>
</feature>
<name>D9SV71_CLOC7</name>
<dbReference type="OrthoDB" id="9809733at2"/>
<dbReference type="KEGG" id="ccb:Clocel_3366"/>
<dbReference type="STRING" id="573061.Clocel_3366"/>
<dbReference type="CDD" id="cd02966">
    <property type="entry name" value="TlpA_like_family"/>
    <property type="match status" value="1"/>
</dbReference>
<dbReference type="RefSeq" id="WP_010073444.1">
    <property type="nucleotide sequence ID" value="NC_014393.1"/>
</dbReference>
<dbReference type="InterPro" id="IPR036249">
    <property type="entry name" value="Thioredoxin-like_sf"/>
</dbReference>
<reference evidence="2 3" key="1">
    <citation type="submission" date="2010-08" db="EMBL/GenBank/DDBJ databases">
        <title>Complete sequence of Clostridium cellulovorans 743B.</title>
        <authorList>
            <consortium name="US DOE Joint Genome Institute"/>
            <person name="Lucas S."/>
            <person name="Copeland A."/>
            <person name="Lapidus A."/>
            <person name="Cheng J.-F."/>
            <person name="Bruce D."/>
            <person name="Goodwin L."/>
            <person name="Pitluck S."/>
            <person name="Chertkov O."/>
            <person name="Detter J.C."/>
            <person name="Han C."/>
            <person name="Tapia R."/>
            <person name="Land M."/>
            <person name="Hauser L."/>
            <person name="Chang Y.-J."/>
            <person name="Jeffries C."/>
            <person name="Kyrpides N."/>
            <person name="Ivanova N."/>
            <person name="Mikhailova N."/>
            <person name="Hemme C.L."/>
            <person name="Woyke T."/>
        </authorList>
    </citation>
    <scope>NUCLEOTIDE SEQUENCE [LARGE SCALE GENOMIC DNA]</scope>
    <source>
        <strain evidence="3">ATCC 35296 / DSM 3052 / OCM 3 / 743B</strain>
    </source>
</reference>
<evidence type="ECO:0000259" key="1">
    <source>
        <dbReference type="PROSITE" id="PS51352"/>
    </source>
</evidence>
<dbReference type="HOGENOM" id="CLU_042529_7_0_9"/>
<evidence type="ECO:0000313" key="3">
    <source>
        <dbReference type="Proteomes" id="UP000002730"/>
    </source>
</evidence>